<dbReference type="SUPFAM" id="SSF52540">
    <property type="entry name" value="P-loop containing nucleoside triphosphate hydrolases"/>
    <property type="match status" value="1"/>
</dbReference>
<organism evidence="2">
    <name type="scientific">Pseudomonas fluorescens (strain SBW25)</name>
    <dbReference type="NCBI Taxonomy" id="216595"/>
    <lineage>
        <taxon>Bacteria</taxon>
        <taxon>Pseudomonadati</taxon>
        <taxon>Pseudomonadota</taxon>
        <taxon>Gammaproteobacteria</taxon>
        <taxon>Pseudomonadales</taxon>
        <taxon>Pseudomonadaceae</taxon>
        <taxon>Pseudomonas</taxon>
    </lineage>
</organism>
<keyword evidence="2" id="KW-0614">Plasmid</keyword>
<dbReference type="PANTHER" id="PTHR13696:SF52">
    <property type="entry name" value="PARA FAMILY PROTEIN CT_582"/>
    <property type="match status" value="1"/>
</dbReference>
<accession>A0A0G4E5L6</accession>
<name>A0A0G4E5L6_PSEFS</name>
<feature type="domain" description="AAA" evidence="1">
    <location>
        <begin position="12"/>
        <end position="185"/>
    </location>
</feature>
<reference evidence="2" key="2">
    <citation type="submission" date="2015-06" db="EMBL/GenBank/DDBJ databases">
        <title>Environmentally co-occuring mercury resistance plasmids are genetically and phenotypically diverse and confer variable context-dependent fitness effects.</title>
        <authorList>
            <person name="Hall J.P.J."/>
            <person name="Harrison E."/>
            <person name="Lilley A.K."/>
            <person name="Paterson S."/>
            <person name="Spiers A.J."/>
            <person name="Brockhurst M.A."/>
        </authorList>
    </citation>
    <scope>NUCLEOTIDE SEQUENCE [LARGE SCALE GENOMIC DNA]</scope>
    <source>
        <strain evidence="2">SBW25</strain>
        <plasmid evidence="2">pQBR55</plasmid>
    </source>
</reference>
<dbReference type="Pfam" id="PF13614">
    <property type="entry name" value="AAA_31"/>
    <property type="match status" value="1"/>
</dbReference>
<reference evidence="2" key="1">
    <citation type="submission" date="2014-12" db="EMBL/GenBank/DDBJ databases">
        <authorList>
            <person name="Hall J."/>
        </authorList>
    </citation>
    <scope>NUCLEOTIDE SEQUENCE [LARGE SCALE GENOMIC DNA]</scope>
    <source>
        <strain evidence="2">SBW25</strain>
        <plasmid evidence="2">pQBR55</plasmid>
    </source>
</reference>
<evidence type="ECO:0000259" key="1">
    <source>
        <dbReference type="Pfam" id="PF13614"/>
    </source>
</evidence>
<proteinExistence type="predicted"/>
<dbReference type="RefSeq" id="WP_069553286.1">
    <property type="nucleotide sequence ID" value="NZ_LN713927.1"/>
</dbReference>
<dbReference type="InterPro" id="IPR025669">
    <property type="entry name" value="AAA_dom"/>
</dbReference>
<dbReference type="InterPro" id="IPR050678">
    <property type="entry name" value="DNA_Partitioning_ATPase"/>
</dbReference>
<protein>
    <submittedName>
        <fullName evidence="2">Chromosome (Plasmid) partitioning protein ParA / Sporulation initiation inhibitor protein Soj</fullName>
    </submittedName>
</protein>
<dbReference type="CDD" id="cd02042">
    <property type="entry name" value="ParAB_family"/>
    <property type="match status" value="1"/>
</dbReference>
<dbReference type="EMBL" id="LN713927">
    <property type="protein sequence ID" value="CEK42500.1"/>
    <property type="molecule type" value="Genomic_DNA"/>
</dbReference>
<dbReference type="Gene3D" id="3.40.50.300">
    <property type="entry name" value="P-loop containing nucleotide triphosphate hydrolases"/>
    <property type="match status" value="1"/>
</dbReference>
<dbReference type="InterPro" id="IPR027417">
    <property type="entry name" value="P-loop_NTPase"/>
</dbReference>
<gene>
    <name evidence="2" type="ORF">PQBR55_0121</name>
</gene>
<dbReference type="PANTHER" id="PTHR13696">
    <property type="entry name" value="P-LOOP CONTAINING NUCLEOSIDE TRIPHOSPHATE HYDROLASE"/>
    <property type="match status" value="1"/>
</dbReference>
<sequence>MGSTQNLKKTVVFVFANHKGGAAKTTSSINVGDEIAQMGYSVCFLDLDPQANASRHIGMSHPSEIQYTAAEMLSVMELPLTVFIHDDTRVEGLSLIYGSIALENSDDLLRAEPRPNEVLKERLAPLMGKADFIIIDCPPSLKLLTTNALAAGTHLIVPVESGDAYGLHGHEDLLNRVKKIKQINPGLVNLGVLLNRHDQRQLVCKNMEENAANLYGAVIPVKLGTTTKVKQASTFQMTLRQLESGNTVSKQFRQLAEWLVDETKEYREEA</sequence>
<geneLocation type="plasmid" evidence="2">
    <name>pQBR55</name>
</geneLocation>
<dbReference type="AlphaFoldDB" id="A0A0G4E5L6"/>
<evidence type="ECO:0000313" key="2">
    <source>
        <dbReference type="EMBL" id="CEK42500.1"/>
    </source>
</evidence>